<comment type="caution">
    <text evidence="2">The sequence shown here is derived from an EMBL/GenBank/DDBJ whole genome shotgun (WGS) entry which is preliminary data.</text>
</comment>
<sequence length="71" mass="7560">MESAVYPLTSPPCTACASFEAAREAQAVHLFGPRVFLTRFLTRAPAVRARPAAPRAPARAVPQAAARTSPR</sequence>
<feature type="region of interest" description="Disordered" evidence="1">
    <location>
        <begin position="48"/>
        <end position="71"/>
    </location>
</feature>
<gene>
    <name evidence="2" type="ORF">C1I98_31695</name>
</gene>
<accession>A0A2W2GS70</accession>
<evidence type="ECO:0000256" key="1">
    <source>
        <dbReference type="SAM" id="MobiDB-lite"/>
    </source>
</evidence>
<evidence type="ECO:0000313" key="2">
    <source>
        <dbReference type="EMBL" id="PZG29774.1"/>
    </source>
</evidence>
<keyword evidence="3" id="KW-1185">Reference proteome</keyword>
<dbReference type="Proteomes" id="UP000248544">
    <property type="component" value="Unassembled WGS sequence"/>
</dbReference>
<proteinExistence type="predicted"/>
<dbReference type="EMBL" id="POUA01000366">
    <property type="protein sequence ID" value="PZG29774.1"/>
    <property type="molecule type" value="Genomic_DNA"/>
</dbReference>
<organism evidence="2 3">
    <name type="scientific">Spongiactinospora gelatinilytica</name>
    <dbReference type="NCBI Taxonomy" id="2666298"/>
    <lineage>
        <taxon>Bacteria</taxon>
        <taxon>Bacillati</taxon>
        <taxon>Actinomycetota</taxon>
        <taxon>Actinomycetes</taxon>
        <taxon>Streptosporangiales</taxon>
        <taxon>Streptosporangiaceae</taxon>
        <taxon>Spongiactinospora</taxon>
    </lineage>
</organism>
<name>A0A2W2GS70_9ACTN</name>
<protein>
    <submittedName>
        <fullName evidence="2">Uncharacterized protein</fullName>
    </submittedName>
</protein>
<evidence type="ECO:0000313" key="3">
    <source>
        <dbReference type="Proteomes" id="UP000248544"/>
    </source>
</evidence>
<reference evidence="2 3" key="1">
    <citation type="submission" date="2018-01" db="EMBL/GenBank/DDBJ databases">
        <title>Draft genome sequence of Sphaerisporangium sp. 7K107.</title>
        <authorList>
            <person name="Sahin N."/>
            <person name="Saygin H."/>
            <person name="Ay H."/>
        </authorList>
    </citation>
    <scope>NUCLEOTIDE SEQUENCE [LARGE SCALE GENOMIC DNA]</scope>
    <source>
        <strain evidence="2 3">7K107</strain>
    </source>
</reference>
<dbReference type="AlphaFoldDB" id="A0A2W2GS70"/>